<proteinExistence type="predicted"/>
<comment type="caution">
    <text evidence="3">The sequence shown here is derived from an EMBL/GenBank/DDBJ whole genome shotgun (WGS) entry which is preliminary data.</text>
</comment>
<reference evidence="3 4" key="1">
    <citation type="journal article" date="2017" name="Front. Microbiol.">
        <title>Labilibaculum manganireducens gen. nov., sp. nov. and Labilibaculum filiforme sp. nov., Novel Bacteroidetes Isolated from Subsurface Sediments of the Baltic Sea.</title>
        <authorList>
            <person name="Vandieken V."/>
            <person name="Marshall I.P."/>
            <person name="Niemann H."/>
            <person name="Engelen B."/>
            <person name="Cypionka H."/>
        </authorList>
    </citation>
    <scope>NUCLEOTIDE SEQUENCE [LARGE SCALE GENOMIC DNA]</scope>
    <source>
        <strain evidence="3 4">59.10-2M</strain>
    </source>
</reference>
<dbReference type="EMBL" id="MVDE01000035">
    <property type="protein sequence ID" value="PKQ62419.1"/>
    <property type="molecule type" value="Genomic_DNA"/>
</dbReference>
<dbReference type="Pfam" id="PF14581">
    <property type="entry name" value="SseB_C"/>
    <property type="match status" value="1"/>
</dbReference>
<protein>
    <recommendedName>
        <fullName evidence="5">Enhanced serine sensitivity protein SseB</fullName>
    </recommendedName>
</protein>
<dbReference type="InterPro" id="IPR009839">
    <property type="entry name" value="SseB_N"/>
</dbReference>
<evidence type="ECO:0000313" key="3">
    <source>
        <dbReference type="EMBL" id="PKQ62419.1"/>
    </source>
</evidence>
<feature type="domain" description="SseB protein N-terminal" evidence="1">
    <location>
        <begin position="21"/>
        <end position="136"/>
    </location>
</feature>
<evidence type="ECO:0000259" key="1">
    <source>
        <dbReference type="Pfam" id="PF07179"/>
    </source>
</evidence>
<organism evidence="3 4">
    <name type="scientific">Labilibaculum manganireducens</name>
    <dbReference type="NCBI Taxonomy" id="1940525"/>
    <lineage>
        <taxon>Bacteria</taxon>
        <taxon>Pseudomonadati</taxon>
        <taxon>Bacteroidota</taxon>
        <taxon>Bacteroidia</taxon>
        <taxon>Marinilabiliales</taxon>
        <taxon>Marinifilaceae</taxon>
        <taxon>Labilibaculum</taxon>
    </lineage>
</organism>
<evidence type="ECO:0008006" key="5">
    <source>
        <dbReference type="Google" id="ProtNLM"/>
    </source>
</evidence>
<gene>
    <name evidence="3" type="ORF">BZG01_17450</name>
</gene>
<dbReference type="RefSeq" id="WP_101311138.1">
    <property type="nucleotide sequence ID" value="NZ_MVDE01000035.1"/>
</dbReference>
<dbReference type="Proteomes" id="UP000233618">
    <property type="component" value="Unassembled WGS sequence"/>
</dbReference>
<accession>A0A2N3HWJ1</accession>
<name>A0A2N3HWJ1_9BACT</name>
<dbReference type="InterPro" id="IPR027945">
    <property type="entry name" value="SseB_C"/>
</dbReference>
<evidence type="ECO:0000259" key="2">
    <source>
        <dbReference type="Pfam" id="PF14581"/>
    </source>
</evidence>
<evidence type="ECO:0000313" key="4">
    <source>
        <dbReference type="Proteomes" id="UP000233618"/>
    </source>
</evidence>
<keyword evidence="4" id="KW-1185">Reference proteome</keyword>
<dbReference type="AlphaFoldDB" id="A0A2N3HWJ1"/>
<feature type="domain" description="SseB protein C-terminal" evidence="2">
    <location>
        <begin position="152"/>
        <end position="259"/>
    </location>
</feature>
<dbReference type="Pfam" id="PF07179">
    <property type="entry name" value="SseB"/>
    <property type="match status" value="1"/>
</dbReference>
<sequence length="260" mass="29729">MGLFDRLKKKKTDNTFPENELEKLLMRAASDASIRNDFYTKLLWSELIVLTNGQEGISEGTKVLEKDTTVQFVTFENGQIPLFTSTNRIFDKAIVKEQVPFMAIKGQDLFDFTRGATFILNPYSDYGKELIPQEIESLLNGSIFEQNNEMTIQSDTEVQIGQPANYPDKLVNELKSLFKNRPFVKAAYLAAIKMDKNEKLPHLVIAIDLDGELRDISKEAGPLTEKCMDKNEIVDFMQIDNKGGISDYFIKQTKPFYERQ</sequence>